<evidence type="ECO:0000313" key="1">
    <source>
        <dbReference type="EMBL" id="KDR70529.1"/>
    </source>
</evidence>
<dbReference type="OrthoDB" id="2800503at2759"/>
<keyword evidence="2" id="KW-1185">Reference proteome</keyword>
<gene>
    <name evidence="1" type="ORF">GALMADRAFT_49836</name>
</gene>
<reference evidence="2" key="1">
    <citation type="journal article" date="2014" name="Proc. Natl. Acad. Sci. U.S.A.">
        <title>Extensive sampling of basidiomycete genomes demonstrates inadequacy of the white-rot/brown-rot paradigm for wood decay fungi.</title>
        <authorList>
            <person name="Riley R."/>
            <person name="Salamov A.A."/>
            <person name="Brown D.W."/>
            <person name="Nagy L.G."/>
            <person name="Floudas D."/>
            <person name="Held B.W."/>
            <person name="Levasseur A."/>
            <person name="Lombard V."/>
            <person name="Morin E."/>
            <person name="Otillar R."/>
            <person name="Lindquist E.A."/>
            <person name="Sun H."/>
            <person name="LaButti K.M."/>
            <person name="Schmutz J."/>
            <person name="Jabbour D."/>
            <person name="Luo H."/>
            <person name="Baker S.E."/>
            <person name="Pisabarro A.G."/>
            <person name="Walton J.D."/>
            <person name="Blanchette R.A."/>
            <person name="Henrissat B."/>
            <person name="Martin F."/>
            <person name="Cullen D."/>
            <person name="Hibbett D.S."/>
            <person name="Grigoriev I.V."/>
        </authorList>
    </citation>
    <scope>NUCLEOTIDE SEQUENCE [LARGE SCALE GENOMIC DNA]</scope>
    <source>
        <strain evidence="2">CBS 339.88</strain>
    </source>
</reference>
<evidence type="ECO:0008006" key="3">
    <source>
        <dbReference type="Google" id="ProtNLM"/>
    </source>
</evidence>
<evidence type="ECO:0000313" key="2">
    <source>
        <dbReference type="Proteomes" id="UP000027222"/>
    </source>
</evidence>
<sequence length="135" mass="14964">RRRPGQMSAHAFVDFNSPGAADHAIQHGLYIEGKRVFARKFVQDPRRCYKCQTVGATHVAAECTAEGTTCGRCGTIGDHRTKECMATDSDLFFCPNCNTRGHGAADRHCPKFLAAIKTAAERNPERQMRFFQGSE</sequence>
<accession>A0A067SS86</accession>
<proteinExistence type="predicted"/>
<dbReference type="STRING" id="685588.A0A067SS86"/>
<feature type="non-terminal residue" evidence="1">
    <location>
        <position position="1"/>
    </location>
</feature>
<dbReference type="Gene3D" id="4.10.60.10">
    <property type="entry name" value="Zinc finger, CCHC-type"/>
    <property type="match status" value="1"/>
</dbReference>
<organism evidence="1 2">
    <name type="scientific">Galerina marginata (strain CBS 339.88)</name>
    <dbReference type="NCBI Taxonomy" id="685588"/>
    <lineage>
        <taxon>Eukaryota</taxon>
        <taxon>Fungi</taxon>
        <taxon>Dikarya</taxon>
        <taxon>Basidiomycota</taxon>
        <taxon>Agaricomycotina</taxon>
        <taxon>Agaricomycetes</taxon>
        <taxon>Agaricomycetidae</taxon>
        <taxon>Agaricales</taxon>
        <taxon>Agaricineae</taxon>
        <taxon>Strophariaceae</taxon>
        <taxon>Galerina</taxon>
    </lineage>
</organism>
<dbReference type="Proteomes" id="UP000027222">
    <property type="component" value="Unassembled WGS sequence"/>
</dbReference>
<dbReference type="CDD" id="cd00590">
    <property type="entry name" value="RRM_SF"/>
    <property type="match status" value="1"/>
</dbReference>
<name>A0A067SS86_GALM3</name>
<dbReference type="SUPFAM" id="SSF54928">
    <property type="entry name" value="RNA-binding domain, RBD"/>
    <property type="match status" value="1"/>
</dbReference>
<dbReference type="AlphaFoldDB" id="A0A067SS86"/>
<protein>
    <recommendedName>
        <fullName evidence="3">CCHC-type domain-containing protein</fullName>
    </recommendedName>
</protein>
<dbReference type="InterPro" id="IPR035979">
    <property type="entry name" value="RBD_domain_sf"/>
</dbReference>
<dbReference type="HOGENOM" id="CLU_138299_0_0_1"/>
<feature type="non-terminal residue" evidence="1">
    <location>
        <position position="135"/>
    </location>
</feature>
<dbReference type="GO" id="GO:0003676">
    <property type="term" value="F:nucleic acid binding"/>
    <property type="evidence" value="ECO:0007669"/>
    <property type="project" value="InterPro"/>
</dbReference>
<dbReference type="EMBL" id="KL142396">
    <property type="protein sequence ID" value="KDR70529.1"/>
    <property type="molecule type" value="Genomic_DNA"/>
</dbReference>